<evidence type="ECO:0000313" key="2">
    <source>
        <dbReference type="EMBL" id="SFG09235.1"/>
    </source>
</evidence>
<accession>A0A1I2NZ30</accession>
<reference evidence="3" key="1">
    <citation type="submission" date="2016-10" db="EMBL/GenBank/DDBJ databases">
        <authorList>
            <person name="Varghese N."/>
            <person name="Submissions S."/>
        </authorList>
    </citation>
    <scope>NUCLEOTIDE SEQUENCE [LARGE SCALE GENOMIC DNA]</scope>
    <source>
        <strain evidence="3">FP5</strain>
    </source>
</reference>
<proteinExistence type="predicted"/>
<keyword evidence="1" id="KW-0812">Transmembrane</keyword>
<organism evidence="2 3">
    <name type="scientific">Halobacillus alkaliphilus</name>
    <dbReference type="NCBI Taxonomy" id="396056"/>
    <lineage>
        <taxon>Bacteria</taxon>
        <taxon>Bacillati</taxon>
        <taxon>Bacillota</taxon>
        <taxon>Bacilli</taxon>
        <taxon>Bacillales</taxon>
        <taxon>Bacillaceae</taxon>
        <taxon>Halobacillus</taxon>
    </lineage>
</organism>
<protein>
    <submittedName>
        <fullName evidence="2">YtpI-like protein</fullName>
    </submittedName>
</protein>
<evidence type="ECO:0000256" key="1">
    <source>
        <dbReference type="SAM" id="Phobius"/>
    </source>
</evidence>
<evidence type="ECO:0000313" key="3">
    <source>
        <dbReference type="Proteomes" id="UP000198897"/>
    </source>
</evidence>
<feature type="transmembrane region" description="Helical" evidence="1">
    <location>
        <begin position="63"/>
        <end position="81"/>
    </location>
</feature>
<dbReference type="InterPro" id="IPR025618">
    <property type="entry name" value="YtpI"/>
</dbReference>
<sequence>MIIFPVLILVSLVLYIYYKVMIVRTKDPLTQDYLNSKSKIFLGSFIFFFGINQYMFYETRLSLFIGILFLALGIFQTKEGWKAAKHYRNEFQKHQASVQS</sequence>
<dbReference type="EMBL" id="FOOG01000022">
    <property type="protein sequence ID" value="SFG09235.1"/>
    <property type="molecule type" value="Genomic_DNA"/>
</dbReference>
<keyword evidence="3" id="KW-1185">Reference proteome</keyword>
<keyword evidence="1" id="KW-1133">Transmembrane helix</keyword>
<feature type="transmembrane region" description="Helical" evidence="1">
    <location>
        <begin position="6"/>
        <end position="24"/>
    </location>
</feature>
<keyword evidence="1" id="KW-0472">Membrane</keyword>
<dbReference type="Proteomes" id="UP000198897">
    <property type="component" value="Unassembled WGS sequence"/>
</dbReference>
<dbReference type="Pfam" id="PF14007">
    <property type="entry name" value="YtpI"/>
    <property type="match status" value="1"/>
</dbReference>
<dbReference type="AlphaFoldDB" id="A0A1I2NZ30"/>
<name>A0A1I2NZ30_9BACI</name>
<gene>
    <name evidence="2" type="ORF">SAMN05216353_12251</name>
</gene>